<evidence type="ECO:0000313" key="2">
    <source>
        <dbReference type="EMBL" id="SMG03164.1"/>
    </source>
</evidence>
<evidence type="ECO:0000313" key="4">
    <source>
        <dbReference type="Proteomes" id="UP000198460"/>
    </source>
</evidence>
<gene>
    <name evidence="2" type="ORF">BSIN_5287</name>
    <name evidence="1" type="ORF">WS67_17665</name>
</gene>
<dbReference type="EMBL" id="LOWA01000037">
    <property type="protein sequence ID" value="KVE25727.1"/>
    <property type="molecule type" value="Genomic_DNA"/>
</dbReference>
<reference evidence="2 4" key="2">
    <citation type="submission" date="2017-04" db="EMBL/GenBank/DDBJ databases">
        <authorList>
            <person name="Afonso C.L."/>
            <person name="Miller P.J."/>
            <person name="Scott M.A."/>
            <person name="Spackman E."/>
            <person name="Goraichik I."/>
            <person name="Dimitrov K.M."/>
            <person name="Suarez D.L."/>
            <person name="Swayne D.E."/>
        </authorList>
    </citation>
    <scope>NUCLEOTIDE SEQUENCE [LARGE SCALE GENOMIC DNA]</scope>
    <source>
        <strain evidence="2">LMG 28154</strain>
    </source>
</reference>
<dbReference type="RefSeq" id="WP_059518729.1">
    <property type="nucleotide sequence ID" value="NZ_FXAN01000127.1"/>
</dbReference>
<name>A0A103DZU4_9BURK</name>
<reference evidence="1 3" key="1">
    <citation type="submission" date="2015-11" db="EMBL/GenBank/DDBJ databases">
        <title>Expanding the genomic diversity of Burkholderia species for the development of highly accurate diagnostics.</title>
        <authorList>
            <person name="Sahl J."/>
            <person name="Keim P."/>
            <person name="Wagner D."/>
        </authorList>
    </citation>
    <scope>NUCLEOTIDE SEQUENCE [LARGE SCALE GENOMIC DNA]</scope>
    <source>
        <strain evidence="1 3">TSV85</strain>
    </source>
</reference>
<evidence type="ECO:0000313" key="3">
    <source>
        <dbReference type="Proteomes" id="UP000062788"/>
    </source>
</evidence>
<dbReference type="AlphaFoldDB" id="A0A103DZU4"/>
<dbReference type="Proteomes" id="UP000062788">
    <property type="component" value="Unassembled WGS sequence"/>
</dbReference>
<dbReference type="EMBL" id="FXAN01000127">
    <property type="protein sequence ID" value="SMG03164.1"/>
    <property type="molecule type" value="Genomic_DNA"/>
</dbReference>
<keyword evidence="3" id="KW-1185">Reference proteome</keyword>
<accession>A0A103DZU4</accession>
<organism evidence="1 3">
    <name type="scientific">Burkholderia singularis</name>
    <dbReference type="NCBI Taxonomy" id="1503053"/>
    <lineage>
        <taxon>Bacteria</taxon>
        <taxon>Pseudomonadati</taxon>
        <taxon>Pseudomonadota</taxon>
        <taxon>Betaproteobacteria</taxon>
        <taxon>Burkholderiales</taxon>
        <taxon>Burkholderiaceae</taxon>
        <taxon>Burkholderia</taxon>
        <taxon>pseudomallei group</taxon>
    </lineage>
</organism>
<protein>
    <submittedName>
        <fullName evidence="1">Uncharacterized protein</fullName>
    </submittedName>
</protein>
<evidence type="ECO:0000313" key="1">
    <source>
        <dbReference type="EMBL" id="KVE25727.1"/>
    </source>
</evidence>
<proteinExistence type="predicted"/>
<sequence length="60" mass="6467">MMAIAAQKRRCGYRRIQVLLPWAALRQPQAHLAPTATRDGACASSVAADDVEPAFAEIDS</sequence>
<dbReference type="Proteomes" id="UP000198460">
    <property type="component" value="Unassembled WGS sequence"/>
</dbReference>